<evidence type="ECO:0000256" key="1">
    <source>
        <dbReference type="SAM" id="Coils"/>
    </source>
</evidence>
<name>A0ABQ8P527_9CRYT</name>
<feature type="region of interest" description="Disordered" evidence="2">
    <location>
        <begin position="129"/>
        <end position="155"/>
    </location>
</feature>
<feature type="compositionally biased region" description="Polar residues" evidence="2">
    <location>
        <begin position="460"/>
        <end position="473"/>
    </location>
</feature>
<keyword evidence="1" id="KW-0175">Coiled coil</keyword>
<comment type="caution">
    <text evidence="3">The sequence shown here is derived from an EMBL/GenBank/DDBJ whole genome shotgun (WGS) entry which is preliminary data.</text>
</comment>
<evidence type="ECO:0000313" key="4">
    <source>
        <dbReference type="Proteomes" id="UP001071777"/>
    </source>
</evidence>
<protein>
    <submittedName>
        <fullName evidence="3">Uncharacterized protein</fullName>
    </submittedName>
</protein>
<dbReference type="Proteomes" id="UP001071777">
    <property type="component" value="Unassembled WGS sequence"/>
</dbReference>
<sequence>MRNNIDLIFDDMRAERSAEGVREIQGDVVRSGCGNGVGSSDLLDYSAPGVNCRQSVSSMNSNIPENLNKDLFDDLENELYNDSMDSRFDSLKINDVEKLTDCVDNIGVGINKNGESMISNSVDIVDTSRNMSPRGNILDRSGRVEERRRSLLSNDQNSLTDDSLFNVNNSFGSNMANYSAYDSVNEISYMGSNQKIENHENALLNRMIDNQGLYNDINTMCETLSTSIHDNFLAQNKEIKDLSRKVDNIENKLNEIITLFETKLKHFSQSNNTRMNSNNSVNHEGFSNNSLSYNNPYMQFNDRVGGGGLGGTGYISDPNHREFGQSIGNPKPNQLFANNYNQGLLSKPPPYTHKSNIDRDDHFSNPNQSGASRMNSNSIRESQREAEKRAEAERLRKLEAERKKKEEEERKKMEEERRRQKEEAERKLRADVKRKEIMDSLFASQTNDSSEKKPSLFGDESTSGNSRRNLFDD</sequence>
<feature type="compositionally biased region" description="Polar residues" evidence="2">
    <location>
        <begin position="364"/>
        <end position="380"/>
    </location>
</feature>
<feature type="compositionally biased region" description="Basic and acidic residues" evidence="2">
    <location>
        <begin position="381"/>
        <end position="438"/>
    </location>
</feature>
<feature type="region of interest" description="Disordered" evidence="2">
    <location>
        <begin position="311"/>
        <end position="473"/>
    </location>
</feature>
<evidence type="ECO:0000313" key="3">
    <source>
        <dbReference type="EMBL" id="KAJ1608551.1"/>
    </source>
</evidence>
<feature type="coiled-coil region" evidence="1">
    <location>
        <begin position="232"/>
        <end position="259"/>
    </location>
</feature>
<proteinExistence type="predicted"/>
<feature type="compositionally biased region" description="Basic and acidic residues" evidence="2">
    <location>
        <begin position="140"/>
        <end position="149"/>
    </location>
</feature>
<reference evidence="3" key="1">
    <citation type="submission" date="2022-10" db="EMBL/GenBank/DDBJ databases">
        <title>Adaptive evolution leads to modifications in subtelomeric GC content in a zoonotic Cryptosporidium species.</title>
        <authorList>
            <person name="Li J."/>
            <person name="Feng Y."/>
            <person name="Xiao L."/>
        </authorList>
    </citation>
    <scope>NUCLEOTIDE SEQUENCE</scope>
    <source>
        <strain evidence="3">25894</strain>
    </source>
</reference>
<evidence type="ECO:0000256" key="2">
    <source>
        <dbReference type="SAM" id="MobiDB-lite"/>
    </source>
</evidence>
<feature type="compositionally biased region" description="Polar residues" evidence="2">
    <location>
        <begin position="326"/>
        <end position="344"/>
    </location>
</feature>
<dbReference type="EMBL" id="JAPCXB010000093">
    <property type="protein sequence ID" value="KAJ1608551.1"/>
    <property type="molecule type" value="Genomic_DNA"/>
</dbReference>
<keyword evidence="4" id="KW-1185">Reference proteome</keyword>
<organism evidence="3 4">
    <name type="scientific">Cryptosporidium canis</name>
    <dbReference type="NCBI Taxonomy" id="195482"/>
    <lineage>
        <taxon>Eukaryota</taxon>
        <taxon>Sar</taxon>
        <taxon>Alveolata</taxon>
        <taxon>Apicomplexa</taxon>
        <taxon>Conoidasida</taxon>
        <taxon>Coccidia</taxon>
        <taxon>Eucoccidiorida</taxon>
        <taxon>Eimeriorina</taxon>
        <taxon>Cryptosporidiidae</taxon>
        <taxon>Cryptosporidium</taxon>
    </lineage>
</organism>
<gene>
    <name evidence="3" type="ORF">OJ252_2489</name>
</gene>
<accession>A0ABQ8P527</accession>